<dbReference type="Proteomes" id="UP000031163">
    <property type="component" value="Chromosome"/>
</dbReference>
<dbReference type="RefSeq" id="WP_039651215.1">
    <property type="nucleotide sequence ID" value="NZ_CP007770.1"/>
</dbReference>
<dbReference type="GeneID" id="74432279"/>
<name>A0A0A8H464_9BACT</name>
<evidence type="ECO:0000313" key="2">
    <source>
        <dbReference type="Proteomes" id="UP000031163"/>
    </source>
</evidence>
<dbReference type="EMBL" id="CP007770">
    <property type="protein sequence ID" value="AJC88440.1"/>
    <property type="molecule type" value="Genomic_DNA"/>
</dbReference>
<reference evidence="1 2" key="1">
    <citation type="journal article" date="2014" name="Genome Biol. Evol.">
        <title>Comparative Genomics of the Campylobacter lari Group.</title>
        <authorList>
            <person name="Miller W.G."/>
            <person name="Yee E."/>
            <person name="Chapman M.H."/>
            <person name="Smith T.P."/>
            <person name="Bono J.L."/>
            <person name="Huynh S."/>
            <person name="Parker C.T."/>
            <person name="Vandamme P."/>
            <person name="Luong K."/>
            <person name="Korlach J."/>
        </authorList>
    </citation>
    <scope>NUCLEOTIDE SEQUENCE [LARGE SCALE GENOMIC DNA]</scope>
    <source>
        <strain evidence="1 2">NCTC 12927</strain>
    </source>
</reference>
<protein>
    <recommendedName>
        <fullName evidence="3">DUF945 domain protein</fullName>
    </recommendedName>
</protein>
<dbReference type="KEGG" id="cis:CINS_1501"/>
<organism evidence="1 2">
    <name type="scientific">Campylobacter insulaenigrae NCTC 12927</name>
    <dbReference type="NCBI Taxonomy" id="1031564"/>
    <lineage>
        <taxon>Bacteria</taxon>
        <taxon>Pseudomonadati</taxon>
        <taxon>Campylobacterota</taxon>
        <taxon>Epsilonproteobacteria</taxon>
        <taxon>Campylobacterales</taxon>
        <taxon>Campylobacteraceae</taxon>
        <taxon>Campylobacter</taxon>
    </lineage>
</organism>
<evidence type="ECO:0000313" key="1">
    <source>
        <dbReference type="EMBL" id="AJC88440.1"/>
    </source>
</evidence>
<accession>A0A0A8H464</accession>
<proteinExistence type="predicted"/>
<sequence length="391" mass="44718">MKKIILGIIVVFAFVAFFASSFYMNSLNEKVFSYLNADTSYYKVEDINYTKGLLNSKGEFKVTLNNIPYSFKVHIDFSNIILTSNNIKISILNENEDLSNIFSNEEILKILINTKLNKKIIVNAKLNDLNTTYDDTDIVIKNLNFIINGSDIFIDNMQLNADYILFGQPSQEDGMVELKNIKISEIPTSQLKFEDILNPSRNSEQNTTIESINFLNEIILKNLNIYTKTTTNPQNNYDNILEVNLANLQLLPNNFILDDIALAMDFKNISKEVYDKILQSSNTNLFSLILLANNFLQTDPQIFLNNFSFSKENKKFVSNGQTIVKDNSIKSQVHIQSQLLPSQIIGDLENFNEFFVDQNGSYVFDLIYDDSNKTDIKTIINGEQTDFMSVN</sequence>
<dbReference type="AlphaFoldDB" id="A0A0A8H464"/>
<dbReference type="STRING" id="1031564.CINS_1501"/>
<dbReference type="HOGENOM" id="CLU_719028_0_0_7"/>
<evidence type="ECO:0008006" key="3">
    <source>
        <dbReference type="Google" id="ProtNLM"/>
    </source>
</evidence>
<gene>
    <name evidence="1" type="ORF">CINS_1501</name>
</gene>